<dbReference type="GO" id="GO:0006355">
    <property type="term" value="P:regulation of DNA-templated transcription"/>
    <property type="evidence" value="ECO:0007669"/>
    <property type="project" value="InterPro"/>
</dbReference>
<dbReference type="InterPro" id="IPR029151">
    <property type="entry name" value="Sensor-like_sf"/>
</dbReference>
<feature type="transmembrane region" description="Helical" evidence="12">
    <location>
        <begin position="172"/>
        <end position="194"/>
    </location>
</feature>
<evidence type="ECO:0000256" key="10">
    <source>
        <dbReference type="ARBA" id="ARBA00023012"/>
    </source>
</evidence>
<evidence type="ECO:0000313" key="16">
    <source>
        <dbReference type="EMBL" id="EFM83536.1"/>
    </source>
</evidence>
<dbReference type="GO" id="GO:0000155">
    <property type="term" value="F:phosphorelay sensor kinase activity"/>
    <property type="evidence" value="ECO:0007669"/>
    <property type="project" value="InterPro"/>
</dbReference>
<keyword evidence="2" id="KW-1003">Cell membrane</keyword>
<keyword evidence="5 12" id="KW-0812">Transmembrane</keyword>
<dbReference type="InterPro" id="IPR013767">
    <property type="entry name" value="PAS_fold"/>
</dbReference>
<accession>A0A125W8K9</accession>
<keyword evidence="4" id="KW-0808">Transferase</keyword>
<dbReference type="AlphaFoldDB" id="A0A125W8K9"/>
<dbReference type="GO" id="GO:0005886">
    <property type="term" value="C:plasma membrane"/>
    <property type="evidence" value="ECO:0007669"/>
    <property type="project" value="UniProtKB-SubCell"/>
</dbReference>
<organism evidence="16 17">
    <name type="scientific">Enterococcus faecalis TX4248</name>
    <dbReference type="NCBI Taxonomy" id="749495"/>
    <lineage>
        <taxon>Bacteria</taxon>
        <taxon>Bacillati</taxon>
        <taxon>Bacillota</taxon>
        <taxon>Bacilli</taxon>
        <taxon>Lactobacillales</taxon>
        <taxon>Enterococcaceae</taxon>
        <taxon>Enterococcus</taxon>
    </lineage>
</organism>
<dbReference type="GO" id="GO:0005524">
    <property type="term" value="F:ATP binding"/>
    <property type="evidence" value="ECO:0007669"/>
    <property type="project" value="UniProtKB-KW"/>
</dbReference>
<evidence type="ECO:0000259" key="15">
    <source>
        <dbReference type="Pfam" id="PF17203"/>
    </source>
</evidence>
<name>A0A125W8K9_ENTFL</name>
<dbReference type="Pfam" id="PF14689">
    <property type="entry name" value="SPOB_a"/>
    <property type="match status" value="1"/>
</dbReference>
<dbReference type="SUPFAM" id="SSF55890">
    <property type="entry name" value="Sporulation response regulatory protein Spo0B"/>
    <property type="match status" value="1"/>
</dbReference>
<evidence type="ECO:0000256" key="6">
    <source>
        <dbReference type="ARBA" id="ARBA00022741"/>
    </source>
</evidence>
<dbReference type="RefSeq" id="WP_002371550.1">
    <property type="nucleotide sequence ID" value="NZ_GL454430.1"/>
</dbReference>
<dbReference type="SUPFAM" id="SSF103190">
    <property type="entry name" value="Sensory domain-like"/>
    <property type="match status" value="1"/>
</dbReference>
<evidence type="ECO:0000256" key="12">
    <source>
        <dbReference type="SAM" id="Phobius"/>
    </source>
</evidence>
<evidence type="ECO:0000256" key="7">
    <source>
        <dbReference type="ARBA" id="ARBA00022777"/>
    </source>
</evidence>
<dbReference type="InterPro" id="IPR016120">
    <property type="entry name" value="Sig_transdc_His_kin_SpoOB"/>
</dbReference>
<dbReference type="EMBL" id="AEBR01000024">
    <property type="protein sequence ID" value="EFM83536.1"/>
    <property type="molecule type" value="Genomic_DNA"/>
</dbReference>
<keyword evidence="3" id="KW-0597">Phosphoprotein</keyword>
<dbReference type="Pfam" id="PF17203">
    <property type="entry name" value="sCache_3_2"/>
    <property type="match status" value="1"/>
</dbReference>
<comment type="caution">
    <text evidence="16">The sequence shown here is derived from an EMBL/GenBank/DDBJ whole genome shotgun (WGS) entry which is preliminary data.</text>
</comment>
<evidence type="ECO:0000256" key="4">
    <source>
        <dbReference type="ARBA" id="ARBA00022679"/>
    </source>
</evidence>
<evidence type="ECO:0000259" key="14">
    <source>
        <dbReference type="Pfam" id="PF14689"/>
    </source>
</evidence>
<evidence type="ECO:0000313" key="17">
    <source>
        <dbReference type="Proteomes" id="UP000004846"/>
    </source>
</evidence>
<evidence type="ECO:0000256" key="1">
    <source>
        <dbReference type="ARBA" id="ARBA00004651"/>
    </source>
</evidence>
<protein>
    <submittedName>
        <fullName evidence="16">Sensor histidine kinase</fullName>
    </submittedName>
</protein>
<dbReference type="Proteomes" id="UP000004846">
    <property type="component" value="Unassembled WGS sequence"/>
</dbReference>
<feature type="domain" description="Single cache" evidence="15">
    <location>
        <begin position="37"/>
        <end position="166"/>
    </location>
</feature>
<evidence type="ECO:0000256" key="11">
    <source>
        <dbReference type="ARBA" id="ARBA00023136"/>
    </source>
</evidence>
<feature type="transmembrane region" description="Helical" evidence="12">
    <location>
        <begin position="7"/>
        <end position="29"/>
    </location>
</feature>
<evidence type="ECO:0000256" key="5">
    <source>
        <dbReference type="ARBA" id="ARBA00022692"/>
    </source>
</evidence>
<evidence type="ECO:0000256" key="3">
    <source>
        <dbReference type="ARBA" id="ARBA00022553"/>
    </source>
</evidence>
<gene>
    <name evidence="16" type="ORF">HMPREF9498_00810</name>
</gene>
<feature type="domain" description="SpoOB alpha-helical" evidence="14">
    <location>
        <begin position="324"/>
        <end position="364"/>
    </location>
</feature>
<keyword evidence="9 12" id="KW-1133">Transmembrane helix</keyword>
<comment type="subcellular location">
    <subcellularLocation>
        <location evidence="1">Cell membrane</location>
        <topology evidence="1">Multi-pass membrane protein</topology>
    </subcellularLocation>
</comment>
<keyword evidence="8" id="KW-0067">ATP-binding</keyword>
<keyword evidence="6" id="KW-0547">Nucleotide-binding</keyword>
<sequence>MKRGGKLWCFLSVIFIATLIIMITFFYGVTTVQTIKEVRKNQEQALLAVGEQLAIEPNVIEALKNDHYSDELEAYTVRLGEIHQLDFIVIMNMQGIRLTHPDRQKIGKHFEGGDEVRALKGEEHLSVSQGSLGESLRGFVPVYDQGKQIGVVAMGIKMTSLSQLIERTKNDYTVSVLLSVGFGFILAIVVSYYLKKQLHDLEPREIARLLEERNAMLEETKDAILVIDTDQNILLANIEATKMYHNITNSEENLLGKKLSALVLSPKKLIVHSKTEQFYRQNGQDYFVSIAPINVHKKTIGHVIFLKNATETFIVAEQLVSTTTYASALQSQSHEFMNKMHVIYGLVDLEDYEALKHYLADLLKPEKEFAQRLAILVRNPILAGFLSGERIKFAEIKTQLAIEIYPEIPPNKRDEDTQNLIAIYRYIHRFLMEQMLPEEIIETIDYQPGSLTTTYSFAYPKEQLERFEQEFFTSYLARLLENAEATLTWENQQNNWLVLRINVHYEGAEENEPIDY</sequence>
<keyword evidence="7 16" id="KW-0418">Kinase</keyword>
<reference evidence="16 17" key="1">
    <citation type="submission" date="2010-07" db="EMBL/GenBank/DDBJ databases">
        <authorList>
            <person name="Sid Ahmed O."/>
        </authorList>
    </citation>
    <scope>NUCLEOTIDE SEQUENCE [LARGE SCALE GENOMIC DNA]</scope>
    <source>
        <strain evidence="16 17">TX4248</strain>
    </source>
</reference>
<evidence type="ECO:0000256" key="2">
    <source>
        <dbReference type="ARBA" id="ARBA00022475"/>
    </source>
</evidence>
<dbReference type="InterPro" id="IPR039506">
    <property type="entry name" value="SPOB_a"/>
</dbReference>
<dbReference type="Gene3D" id="1.10.287.130">
    <property type="match status" value="1"/>
</dbReference>
<evidence type="ECO:0000256" key="9">
    <source>
        <dbReference type="ARBA" id="ARBA00022989"/>
    </source>
</evidence>
<evidence type="ECO:0000256" key="8">
    <source>
        <dbReference type="ARBA" id="ARBA00022840"/>
    </source>
</evidence>
<dbReference type="Pfam" id="PF00989">
    <property type="entry name" value="PAS"/>
    <property type="match status" value="1"/>
</dbReference>
<dbReference type="InterPro" id="IPR033463">
    <property type="entry name" value="sCache_3"/>
</dbReference>
<evidence type="ECO:0000259" key="13">
    <source>
        <dbReference type="Pfam" id="PF00989"/>
    </source>
</evidence>
<dbReference type="HOGENOM" id="CLU_020211_11_2_9"/>
<dbReference type="Gene3D" id="3.30.450.20">
    <property type="entry name" value="PAS domain"/>
    <property type="match status" value="2"/>
</dbReference>
<feature type="domain" description="PAS fold" evidence="13">
    <location>
        <begin position="211"/>
        <end position="283"/>
    </location>
</feature>
<proteinExistence type="predicted"/>
<keyword evidence="10" id="KW-0902">Two-component regulatory system</keyword>
<keyword evidence="11 12" id="KW-0472">Membrane</keyword>